<dbReference type="HOGENOM" id="CLU_716216_0_0_1"/>
<evidence type="ECO:0000313" key="2">
    <source>
        <dbReference type="EMBL" id="EDS34355.1"/>
    </source>
</evidence>
<gene>
    <name evidence="3" type="primary">6042902</name>
    <name evidence="2" type="ORF">CpipJ_CPIJ010260</name>
</gene>
<dbReference type="InterPro" id="IPR043141">
    <property type="entry name" value="Ribosomal_uL10-like_sf"/>
</dbReference>
<protein>
    <submittedName>
        <fullName evidence="2 3">Uncharacterized protein</fullName>
    </submittedName>
</protein>
<dbReference type="EnsemblMetazoa" id="CPIJ010260-RA">
    <property type="protein sequence ID" value="CPIJ010260-PA"/>
    <property type="gene ID" value="CPIJ010260"/>
</dbReference>
<proteinExistence type="inferred from homology"/>
<evidence type="ECO:0000313" key="3">
    <source>
        <dbReference type="EnsemblMetazoa" id="CPIJ010260-PA"/>
    </source>
</evidence>
<name>B0WTC1_CULQU</name>
<dbReference type="STRING" id="7176.B0WTC1"/>
<dbReference type="Gene3D" id="3.30.70.1730">
    <property type="match status" value="1"/>
</dbReference>
<evidence type="ECO:0000256" key="1">
    <source>
        <dbReference type="ARBA" id="ARBA00008889"/>
    </source>
</evidence>
<reference evidence="2" key="1">
    <citation type="submission" date="2007-03" db="EMBL/GenBank/DDBJ databases">
        <title>Annotation of Culex pipiens quinquefasciatus.</title>
        <authorList>
            <consortium name="The Broad Institute Genome Sequencing Platform"/>
            <person name="Atkinson P.W."/>
            <person name="Hemingway J."/>
            <person name="Christensen B.M."/>
            <person name="Higgs S."/>
            <person name="Kodira C."/>
            <person name="Hannick L."/>
            <person name="Megy K."/>
            <person name="O'Leary S."/>
            <person name="Pearson M."/>
            <person name="Haas B.J."/>
            <person name="Mauceli E."/>
            <person name="Wortman J.R."/>
            <person name="Lee N.H."/>
            <person name="Guigo R."/>
            <person name="Stanke M."/>
            <person name="Alvarado L."/>
            <person name="Amedeo P."/>
            <person name="Antoine C.H."/>
            <person name="Arensburger P."/>
            <person name="Bidwell S.L."/>
            <person name="Crawford M."/>
            <person name="Camaro F."/>
            <person name="Devon K."/>
            <person name="Engels R."/>
            <person name="Hammond M."/>
            <person name="Howarth C."/>
            <person name="Koehrsen M."/>
            <person name="Lawson D."/>
            <person name="Montgomery P."/>
            <person name="Nene V."/>
            <person name="Nusbaum C."/>
            <person name="Puiu D."/>
            <person name="Romero-Severson J."/>
            <person name="Severson D.W."/>
            <person name="Shumway M."/>
            <person name="Sisk P."/>
            <person name="Stolte C."/>
            <person name="Zeng Q."/>
            <person name="Eisenstadt E."/>
            <person name="Fraser-Liggett C."/>
            <person name="Strausberg R."/>
            <person name="Galagan J."/>
            <person name="Birren B."/>
            <person name="Collins F.H."/>
        </authorList>
    </citation>
    <scope>NUCLEOTIDE SEQUENCE [LARGE SCALE GENOMIC DNA]</scope>
    <source>
        <strain evidence="2">JHB</strain>
    </source>
</reference>
<dbReference type="InParanoid" id="B0WTC1"/>
<dbReference type="VEuPathDB" id="VectorBase:CPIJ010260"/>
<reference evidence="3" key="2">
    <citation type="submission" date="2021-02" db="UniProtKB">
        <authorList>
            <consortium name="EnsemblMetazoa"/>
        </authorList>
    </citation>
    <scope>IDENTIFICATION</scope>
    <source>
        <strain evidence="3">JHB</strain>
    </source>
</reference>
<dbReference type="EMBL" id="DS232084">
    <property type="protein sequence ID" value="EDS34355.1"/>
    <property type="molecule type" value="Genomic_DNA"/>
</dbReference>
<organism>
    <name type="scientific">Culex quinquefasciatus</name>
    <name type="common">Southern house mosquito</name>
    <name type="synonym">Culex pungens</name>
    <dbReference type="NCBI Taxonomy" id="7176"/>
    <lineage>
        <taxon>Eukaryota</taxon>
        <taxon>Metazoa</taxon>
        <taxon>Ecdysozoa</taxon>
        <taxon>Arthropoda</taxon>
        <taxon>Hexapoda</taxon>
        <taxon>Insecta</taxon>
        <taxon>Pterygota</taxon>
        <taxon>Neoptera</taxon>
        <taxon>Endopterygota</taxon>
        <taxon>Diptera</taxon>
        <taxon>Nematocera</taxon>
        <taxon>Culicoidea</taxon>
        <taxon>Culicidae</taxon>
        <taxon>Culicinae</taxon>
        <taxon>Culicini</taxon>
        <taxon>Culex</taxon>
        <taxon>Culex</taxon>
    </lineage>
</organism>
<dbReference type="AlphaFoldDB" id="B0WTC1"/>
<dbReference type="KEGG" id="cqu:CpipJ_CPIJ010260"/>
<sequence>MLIADSVRLIILPKSSKPEKNKKKNHKVSSSMQHLNMCTYLMIQMISLINANRAFASILFCPSATAKISVDCRSNPPVPAVPLFQVLHGAEMINKKNVNKVSSKSNDLFENYTCAQNVDNNQPHKRSTADCFCLPACIECSLLASVRVPESATFATSCIVPSNGGSAGVVGFVGQVSPSLVNQLPRHTLIVACPEENLHEGYPGMAFVSCIHLWFWGLYDPEMFLASKIRNLNRFWMSWPQMKGLNTDQAYRQPVPVRSVPGRCRPFVTRPSKLLPLIRGSVKFVCTKGDPADVRDKLTEVLRRNVHIAPLKFIIPARNTRLGPEKTTFSNLFSFQGFYLPDLLAIYAATEVEIKKSGMVKEFIKLPCKYDAGTTPTKKEDSETKG</sequence>
<keyword evidence="4" id="KW-1185">Reference proteome</keyword>
<comment type="similarity">
    <text evidence="1">Belongs to the universal ribosomal protein uL10 family.</text>
</comment>
<dbReference type="Proteomes" id="UP000002320">
    <property type="component" value="Unassembled WGS sequence"/>
</dbReference>
<accession>B0WTC1</accession>
<dbReference type="eggNOG" id="KOG0815">
    <property type="taxonomic scope" value="Eukaryota"/>
</dbReference>
<evidence type="ECO:0000313" key="4">
    <source>
        <dbReference type="Proteomes" id="UP000002320"/>
    </source>
</evidence>